<name>A0A1H0P940_9RHOB</name>
<organism evidence="1 2">
    <name type="scientific">Lutimaribacter pacificus</name>
    <dbReference type="NCBI Taxonomy" id="391948"/>
    <lineage>
        <taxon>Bacteria</taxon>
        <taxon>Pseudomonadati</taxon>
        <taxon>Pseudomonadota</taxon>
        <taxon>Alphaproteobacteria</taxon>
        <taxon>Rhodobacterales</taxon>
        <taxon>Roseobacteraceae</taxon>
        <taxon>Lutimaribacter</taxon>
    </lineage>
</organism>
<keyword evidence="2" id="KW-1185">Reference proteome</keyword>
<protein>
    <submittedName>
        <fullName evidence="1">Uncharacterized protein</fullName>
    </submittedName>
</protein>
<reference evidence="1 2" key="1">
    <citation type="submission" date="2016-11" db="EMBL/GenBank/DDBJ databases">
        <authorList>
            <person name="Varghese N."/>
            <person name="Submissions S."/>
        </authorList>
    </citation>
    <scope>NUCLEOTIDE SEQUENCE [LARGE SCALE GENOMIC DNA]</scope>
    <source>
        <strain evidence="1 2">DSM 29620</strain>
    </source>
</reference>
<sequence>MRHGCREQRAWNQEICVENRVLYISIKLVFGCRIREASIVHNDVERPKCVNDVSDHSFALPGLG</sequence>
<evidence type="ECO:0000313" key="2">
    <source>
        <dbReference type="Proteomes" id="UP000324252"/>
    </source>
</evidence>
<dbReference type="Proteomes" id="UP000324252">
    <property type="component" value="Unassembled WGS sequence"/>
</dbReference>
<dbReference type="AlphaFoldDB" id="A0A1H0P940"/>
<gene>
    <name evidence="1" type="ORF">SAMN05444142_1191</name>
</gene>
<accession>A0A1H0P940</accession>
<proteinExistence type="predicted"/>
<dbReference type="EMBL" id="FQZZ01000019">
    <property type="protein sequence ID" value="SHL02950.1"/>
    <property type="molecule type" value="Genomic_DNA"/>
</dbReference>
<evidence type="ECO:0000313" key="1">
    <source>
        <dbReference type="EMBL" id="SHL02950.1"/>
    </source>
</evidence>